<sequence>MNLTMLLDMAADGLEDRILVGRRDDGISARRLRDLSVAGAAVIREAGADALVYRAVNGPAFPVALFAAARAGVPLVPINYRLGAEQSAALLSHHPDALVIADDTGDAPGVLSPAAWLDRLDRAEVAEADDPDSDAPAVVIYTSGTTSAPKGVLLHHHNLVSYVLGSVEFASAEDTDAALVSVPPYHIAAVANVLTNLYAGRRTVVLEQFTAAEWLDTVRGEGITNALVVPTMLARILDSGADTSVPSLRSLASGGAPMPRRVVERALETWPQVDFVNAYGLTETSSTITVLGPDDHRAAMTSSDERIRARLGSVGRPVPGIDLEIRDADDRVVEAGVAGRIWVRGEQVSAEYAGIGKLVDDRGFFDTRDTGFVDEDGYLFIGGRSDDTIIRGAENIAPAEIEDVLLRHPAVTDTAVVGVPDDEWGQRIEAVVVLRPDESVDAEELRAFVRETLRGSKTPDRIVYWDELPRTETGKLVRRHVVERLVDDGVPGRA</sequence>
<organism evidence="5 6">
    <name type="scientific">Rhodococcus rhodochrous J45</name>
    <dbReference type="NCBI Taxonomy" id="935266"/>
    <lineage>
        <taxon>Bacteria</taxon>
        <taxon>Bacillati</taxon>
        <taxon>Actinomycetota</taxon>
        <taxon>Actinomycetes</taxon>
        <taxon>Mycobacteriales</taxon>
        <taxon>Nocardiaceae</taxon>
        <taxon>Rhodococcus</taxon>
    </lineage>
</organism>
<comment type="similarity">
    <text evidence="1">Belongs to the ATP-dependent AMP-binding enzyme family.</text>
</comment>
<dbReference type="InterPro" id="IPR042099">
    <property type="entry name" value="ANL_N_sf"/>
</dbReference>
<proteinExistence type="inferred from homology"/>
<protein>
    <submittedName>
        <fullName evidence="5">Acyl-CoA synthetase (AMP-forming)/AMP-acid ligase II</fullName>
    </submittedName>
</protein>
<dbReference type="Gene3D" id="3.40.50.12780">
    <property type="entry name" value="N-terminal domain of ligase-like"/>
    <property type="match status" value="1"/>
</dbReference>
<evidence type="ECO:0000259" key="4">
    <source>
        <dbReference type="Pfam" id="PF13193"/>
    </source>
</evidence>
<comment type="caution">
    <text evidence="5">The sequence shown here is derived from an EMBL/GenBank/DDBJ whole genome shotgun (WGS) entry which is preliminary data.</text>
</comment>
<dbReference type="InterPro" id="IPR025110">
    <property type="entry name" value="AMP-bd_C"/>
</dbReference>
<dbReference type="InterPro" id="IPR000873">
    <property type="entry name" value="AMP-dep_synth/lig_dom"/>
</dbReference>
<dbReference type="Gene3D" id="3.30.300.30">
    <property type="match status" value="1"/>
</dbReference>
<feature type="domain" description="AMP-binding enzyme C-terminal" evidence="4">
    <location>
        <begin position="400"/>
        <end position="475"/>
    </location>
</feature>
<dbReference type="PANTHER" id="PTHR43201">
    <property type="entry name" value="ACYL-COA SYNTHETASE"/>
    <property type="match status" value="1"/>
</dbReference>
<dbReference type="InterPro" id="IPR045851">
    <property type="entry name" value="AMP-bd_C_sf"/>
</dbReference>
<accession>A0A562ESC8</accession>
<dbReference type="AlphaFoldDB" id="A0A562ESC8"/>
<dbReference type="Proteomes" id="UP000317573">
    <property type="component" value="Unassembled WGS sequence"/>
</dbReference>
<dbReference type="GO" id="GO:0031956">
    <property type="term" value="F:medium-chain fatty acid-CoA ligase activity"/>
    <property type="evidence" value="ECO:0007669"/>
    <property type="project" value="TreeGrafter"/>
</dbReference>
<dbReference type="InterPro" id="IPR020845">
    <property type="entry name" value="AMP-binding_CS"/>
</dbReference>
<keyword evidence="2 5" id="KW-0436">Ligase</keyword>
<dbReference type="SUPFAM" id="SSF56801">
    <property type="entry name" value="Acetyl-CoA synthetase-like"/>
    <property type="match status" value="1"/>
</dbReference>
<evidence type="ECO:0000256" key="1">
    <source>
        <dbReference type="ARBA" id="ARBA00006432"/>
    </source>
</evidence>
<dbReference type="GO" id="GO:0006631">
    <property type="term" value="P:fatty acid metabolic process"/>
    <property type="evidence" value="ECO:0007669"/>
    <property type="project" value="TreeGrafter"/>
</dbReference>
<gene>
    <name evidence="5" type="ORF">L618_000100004050</name>
</gene>
<name>A0A562ESC8_RHORH</name>
<feature type="domain" description="AMP-dependent synthetase/ligase" evidence="3">
    <location>
        <begin position="15"/>
        <end position="352"/>
    </location>
</feature>
<dbReference type="Pfam" id="PF00501">
    <property type="entry name" value="AMP-binding"/>
    <property type="match status" value="1"/>
</dbReference>
<dbReference type="Pfam" id="PF13193">
    <property type="entry name" value="AMP-binding_C"/>
    <property type="match status" value="1"/>
</dbReference>
<dbReference type="PANTHER" id="PTHR43201:SF5">
    <property type="entry name" value="MEDIUM-CHAIN ACYL-COA LIGASE ACSF2, MITOCHONDRIAL"/>
    <property type="match status" value="1"/>
</dbReference>
<dbReference type="EMBL" id="VLJT01000001">
    <property type="protein sequence ID" value="TWH24950.1"/>
    <property type="molecule type" value="Genomic_DNA"/>
</dbReference>
<dbReference type="CDD" id="cd04433">
    <property type="entry name" value="AFD_class_I"/>
    <property type="match status" value="1"/>
</dbReference>
<dbReference type="RefSeq" id="WP_145690563.1">
    <property type="nucleotide sequence ID" value="NZ_VLJT01000001.1"/>
</dbReference>
<evidence type="ECO:0000313" key="5">
    <source>
        <dbReference type="EMBL" id="TWH24950.1"/>
    </source>
</evidence>
<reference evidence="5 6" key="1">
    <citation type="submission" date="2019-07" db="EMBL/GenBank/DDBJ databases">
        <title>Genome sequencing of lignin-degrading bacterial isolates.</title>
        <authorList>
            <person name="Gladden J."/>
        </authorList>
    </citation>
    <scope>NUCLEOTIDE SEQUENCE [LARGE SCALE GENOMIC DNA]</scope>
    <source>
        <strain evidence="5 6">J45</strain>
    </source>
</reference>
<evidence type="ECO:0000259" key="3">
    <source>
        <dbReference type="Pfam" id="PF00501"/>
    </source>
</evidence>
<evidence type="ECO:0000256" key="2">
    <source>
        <dbReference type="ARBA" id="ARBA00022598"/>
    </source>
</evidence>
<dbReference type="PROSITE" id="PS00455">
    <property type="entry name" value="AMP_BINDING"/>
    <property type="match status" value="1"/>
</dbReference>
<evidence type="ECO:0000313" key="6">
    <source>
        <dbReference type="Proteomes" id="UP000317573"/>
    </source>
</evidence>